<evidence type="ECO:0000256" key="3">
    <source>
        <dbReference type="ARBA" id="ARBA00022475"/>
    </source>
</evidence>
<evidence type="ECO:0000259" key="8">
    <source>
        <dbReference type="Pfam" id="PF19053"/>
    </source>
</evidence>
<organism evidence="9 10">
    <name type="scientific">Streptomyces corchorusii</name>
    <name type="common">Streptomyces chibaensis</name>
    <dbReference type="NCBI Taxonomy" id="1903"/>
    <lineage>
        <taxon>Bacteria</taxon>
        <taxon>Bacillati</taxon>
        <taxon>Actinomycetota</taxon>
        <taxon>Actinomycetes</taxon>
        <taxon>Kitasatosporales</taxon>
        <taxon>Streptomycetaceae</taxon>
        <taxon>Streptomyces</taxon>
    </lineage>
</organism>
<name>A0A101PSA2_STRCK</name>
<dbReference type="GO" id="GO:0005886">
    <property type="term" value="C:plasma membrane"/>
    <property type="evidence" value="ECO:0007669"/>
    <property type="project" value="UniProtKB-SubCell"/>
</dbReference>
<dbReference type="EMBL" id="LMWP01000051">
    <property type="protein sequence ID" value="KUN16786.1"/>
    <property type="molecule type" value="Genomic_DNA"/>
</dbReference>
<feature type="transmembrane region" description="Helical" evidence="7">
    <location>
        <begin position="444"/>
        <end position="463"/>
    </location>
</feature>
<dbReference type="InterPro" id="IPR024962">
    <property type="entry name" value="YukD-like"/>
</dbReference>
<evidence type="ECO:0000256" key="1">
    <source>
        <dbReference type="ARBA" id="ARBA00004651"/>
    </source>
</evidence>
<dbReference type="RefSeq" id="WP_059266522.1">
    <property type="nucleotide sequence ID" value="NZ_KQ948372.1"/>
</dbReference>
<feature type="transmembrane region" description="Helical" evidence="7">
    <location>
        <begin position="243"/>
        <end position="262"/>
    </location>
</feature>
<feature type="transmembrane region" description="Helical" evidence="7">
    <location>
        <begin position="268"/>
        <end position="287"/>
    </location>
</feature>
<keyword evidence="10" id="KW-1185">Reference proteome</keyword>
<feature type="transmembrane region" description="Helical" evidence="7">
    <location>
        <begin position="129"/>
        <end position="150"/>
    </location>
</feature>
<comment type="caution">
    <text evidence="9">The sequence shown here is derived from an EMBL/GenBank/DDBJ whole genome shotgun (WGS) entry which is preliminary data.</text>
</comment>
<feature type="domain" description="EccD-like transmembrane" evidence="8">
    <location>
        <begin position="127"/>
        <end position="465"/>
    </location>
</feature>
<evidence type="ECO:0000313" key="9">
    <source>
        <dbReference type="EMBL" id="KUN16786.1"/>
    </source>
</evidence>
<evidence type="ECO:0000313" key="10">
    <source>
        <dbReference type="Proteomes" id="UP000053398"/>
    </source>
</evidence>
<feature type="transmembrane region" description="Helical" evidence="7">
    <location>
        <begin position="181"/>
        <end position="201"/>
    </location>
</feature>
<dbReference type="Gene3D" id="3.10.20.90">
    <property type="entry name" value="Phosphatidylinositol 3-kinase Catalytic Subunit, Chain A, domain 1"/>
    <property type="match status" value="1"/>
</dbReference>
<evidence type="ECO:0000256" key="2">
    <source>
        <dbReference type="ARBA" id="ARBA00006162"/>
    </source>
</evidence>
<keyword evidence="4 7" id="KW-0812">Transmembrane</keyword>
<keyword evidence="5 7" id="KW-1133">Transmembrane helix</keyword>
<comment type="subcellular location">
    <subcellularLocation>
        <location evidence="1">Cell membrane</location>
        <topology evidence="1">Multi-pass membrane protein</topology>
    </subcellularLocation>
</comment>
<proteinExistence type="inferred from homology"/>
<dbReference type="InterPro" id="IPR006707">
    <property type="entry name" value="T7SS_EccD"/>
</dbReference>
<gene>
    <name evidence="9" type="ORF">AQJ11_39025</name>
</gene>
<comment type="similarity">
    <text evidence="2">Belongs to the EccD/Snm4 family.</text>
</comment>
<feature type="transmembrane region" description="Helical" evidence="7">
    <location>
        <begin position="403"/>
        <end position="423"/>
    </location>
</feature>
<sequence length="468" mass="48178">MSTTNANVIAADLTRLVVHAPSRVIDIAVPSDVPLAELLPVLVSHATAEGDDLDEGGLEHGGWVLQRLGAEAFDEDSTPTELELRDGETVYLRPRSEQLPPVHFDDLIDGVSTGMSERSDQWRPEFTRWLLLGVAGGALVAGFAVLLALPGTGLRMALSLGLGVTLLLGTFSASRAMGDTVTGTTLGLLAVPFFGQAGWLVPAGPPGTELNGARMLAAATASAGGSVLALSAAAAAAALFSTVVLLCLITAVAGVLALAAGLSPAESAGTVAAFTALFGTFIPVLSFRLSGLRLPPLPTNAEQLQEGIDPLPARGVLTRTTAADRYMTALYLACGIVCAACLTALSTGTGWAPYAVGGVLSALLMLHSRGMASARQKLAIALPGCYGALLLPVEAVRHTGTPYRLAVLVVAAAACAVLVLAAWNVPGRRLIPYWGRAADLLHSMAAIALIPLVLVDLGLLPVLREMWS</sequence>
<dbReference type="Pfam" id="PF19053">
    <property type="entry name" value="EccD"/>
    <property type="match status" value="1"/>
</dbReference>
<feature type="transmembrane region" description="Helical" evidence="7">
    <location>
        <begin position="213"/>
        <end position="236"/>
    </location>
</feature>
<feature type="transmembrane region" description="Helical" evidence="7">
    <location>
        <begin position="326"/>
        <end position="345"/>
    </location>
</feature>
<feature type="transmembrane region" description="Helical" evidence="7">
    <location>
        <begin position="156"/>
        <end position="174"/>
    </location>
</feature>
<dbReference type="PIRSF" id="PIRSF017804">
    <property type="entry name" value="Secretion_EccD1"/>
    <property type="match status" value="1"/>
</dbReference>
<accession>A0A101PSA2</accession>
<dbReference type="Proteomes" id="UP000053398">
    <property type="component" value="Unassembled WGS sequence"/>
</dbReference>
<protein>
    <recommendedName>
        <fullName evidence="8">EccD-like transmembrane domain-containing protein</fullName>
    </recommendedName>
</protein>
<keyword evidence="6 7" id="KW-0472">Membrane</keyword>
<dbReference type="Pfam" id="PF08817">
    <property type="entry name" value="YukD"/>
    <property type="match status" value="1"/>
</dbReference>
<evidence type="ECO:0000256" key="5">
    <source>
        <dbReference type="ARBA" id="ARBA00022989"/>
    </source>
</evidence>
<dbReference type="InterPro" id="IPR044049">
    <property type="entry name" value="EccD_transm"/>
</dbReference>
<dbReference type="NCBIfam" id="TIGR03920">
    <property type="entry name" value="T7SS_EccD"/>
    <property type="match status" value="1"/>
</dbReference>
<evidence type="ECO:0000256" key="4">
    <source>
        <dbReference type="ARBA" id="ARBA00022692"/>
    </source>
</evidence>
<dbReference type="AlphaFoldDB" id="A0A101PSA2"/>
<evidence type="ECO:0000256" key="6">
    <source>
        <dbReference type="ARBA" id="ARBA00023136"/>
    </source>
</evidence>
<evidence type="ECO:0000256" key="7">
    <source>
        <dbReference type="SAM" id="Phobius"/>
    </source>
</evidence>
<reference evidence="9 10" key="1">
    <citation type="submission" date="2015-10" db="EMBL/GenBank/DDBJ databases">
        <title>Draft genome sequence of Streptomyces corchorusii DSM 40340, type strain for the species Streptomyces corchorusii.</title>
        <authorList>
            <person name="Ruckert C."/>
            <person name="Winkler A."/>
            <person name="Kalinowski J."/>
            <person name="Kampfer P."/>
            <person name="Glaeser S."/>
        </authorList>
    </citation>
    <scope>NUCLEOTIDE SEQUENCE [LARGE SCALE GENOMIC DNA]</scope>
    <source>
        <strain evidence="9 10">DSM 40340</strain>
    </source>
</reference>
<keyword evidence="3" id="KW-1003">Cell membrane</keyword>